<gene>
    <name evidence="10" type="ORF">SAMN04487819_10434</name>
</gene>
<evidence type="ECO:0000259" key="9">
    <source>
        <dbReference type="Pfam" id="PF01694"/>
    </source>
</evidence>
<evidence type="ECO:0000313" key="10">
    <source>
        <dbReference type="EMBL" id="SFD84446.1"/>
    </source>
</evidence>
<accession>A0A1I1VN44</accession>
<feature type="transmembrane region" description="Helical" evidence="8">
    <location>
        <begin position="166"/>
        <end position="184"/>
    </location>
</feature>
<feature type="transmembrane region" description="Helical" evidence="8">
    <location>
        <begin position="242"/>
        <end position="259"/>
    </location>
</feature>
<keyword evidence="4" id="KW-0378">Hydrolase</keyword>
<dbReference type="SUPFAM" id="SSF144091">
    <property type="entry name" value="Rhomboid-like"/>
    <property type="match status" value="1"/>
</dbReference>
<dbReference type="GO" id="GO:0004252">
    <property type="term" value="F:serine-type endopeptidase activity"/>
    <property type="evidence" value="ECO:0007669"/>
    <property type="project" value="InterPro"/>
</dbReference>
<evidence type="ECO:0000256" key="6">
    <source>
        <dbReference type="ARBA" id="ARBA00023136"/>
    </source>
</evidence>
<dbReference type="CDD" id="cd19756">
    <property type="entry name" value="Bbox2"/>
    <property type="match status" value="1"/>
</dbReference>
<keyword evidence="6 8" id="KW-0472">Membrane</keyword>
<evidence type="ECO:0000256" key="2">
    <source>
        <dbReference type="ARBA" id="ARBA00009045"/>
    </source>
</evidence>
<dbReference type="SUPFAM" id="SSF57845">
    <property type="entry name" value="B-box zinc-binding domain"/>
    <property type="match status" value="1"/>
</dbReference>
<dbReference type="InterPro" id="IPR035952">
    <property type="entry name" value="Rhomboid-like_sf"/>
</dbReference>
<feature type="transmembrane region" description="Helical" evidence="8">
    <location>
        <begin position="80"/>
        <end position="101"/>
    </location>
</feature>
<sequence length="307" mass="32805">MNVPPGQAGDPNSPQDMPTCPRHPDRQTGLSCTRCGRPACPECLRDASVGQHCVDCVKQGQRGVRQPVTVAGAPLRSKPVLVPGLIAVNVLLYVLTAVQAGSAAANSSAPLFQAWWLMPAQVAGDQWWRVFTSGFLHFGLIHLLINMIALWVVGRDLELLLGRLRFAAVYLLSLLGGSMFVFLFDAPFTRTAGASAALYGLFGGLAVAAWRLKLNIRPILLVIGLNVVLTITIPNISLFGHLGGLVLGALSTAALLYAPAARRNRWQAGGLVAVFLVIVAAMFTRDVMLGGTVCDVLQGRQFCVRTN</sequence>
<evidence type="ECO:0000256" key="3">
    <source>
        <dbReference type="ARBA" id="ARBA00022692"/>
    </source>
</evidence>
<keyword evidence="3 8" id="KW-0812">Transmembrane</keyword>
<dbReference type="PANTHER" id="PTHR43731:SF14">
    <property type="entry name" value="PRESENILIN-ASSOCIATED RHOMBOID-LIKE PROTEIN, MITOCHONDRIAL"/>
    <property type="match status" value="1"/>
</dbReference>
<feature type="transmembrane region" description="Helical" evidence="8">
    <location>
        <begin position="219"/>
        <end position="236"/>
    </location>
</feature>
<evidence type="ECO:0000313" key="11">
    <source>
        <dbReference type="Proteomes" id="UP000198716"/>
    </source>
</evidence>
<dbReference type="Gene3D" id="1.20.1540.10">
    <property type="entry name" value="Rhomboid-like"/>
    <property type="match status" value="1"/>
</dbReference>
<reference evidence="11" key="1">
    <citation type="submission" date="2016-10" db="EMBL/GenBank/DDBJ databases">
        <authorList>
            <person name="Varghese N."/>
            <person name="Submissions S."/>
        </authorList>
    </citation>
    <scope>NUCLEOTIDE SEQUENCE [LARGE SCALE GENOMIC DNA]</scope>
    <source>
        <strain evidence="11">DSM 45004</strain>
    </source>
</reference>
<feature type="transmembrane region" description="Helical" evidence="8">
    <location>
        <begin position="196"/>
        <end position="212"/>
    </location>
</feature>
<comment type="subcellular location">
    <subcellularLocation>
        <location evidence="1">Membrane</location>
        <topology evidence="1">Multi-pass membrane protein</topology>
    </subcellularLocation>
</comment>
<proteinExistence type="inferred from homology"/>
<evidence type="ECO:0000256" key="7">
    <source>
        <dbReference type="SAM" id="MobiDB-lite"/>
    </source>
</evidence>
<dbReference type="InterPro" id="IPR022764">
    <property type="entry name" value="Peptidase_S54_rhomboid_dom"/>
</dbReference>
<dbReference type="RefSeq" id="WP_217641413.1">
    <property type="nucleotide sequence ID" value="NZ_FOMZ01000004.1"/>
</dbReference>
<feature type="region of interest" description="Disordered" evidence="7">
    <location>
        <begin position="1"/>
        <end position="24"/>
    </location>
</feature>
<feature type="domain" description="Peptidase S54 rhomboid" evidence="9">
    <location>
        <begin position="125"/>
        <end position="256"/>
    </location>
</feature>
<feature type="transmembrane region" description="Helical" evidence="8">
    <location>
        <begin position="266"/>
        <end position="283"/>
    </location>
</feature>
<name>A0A1I1VN44_9ACTN</name>
<feature type="transmembrane region" description="Helical" evidence="8">
    <location>
        <begin position="135"/>
        <end position="154"/>
    </location>
</feature>
<dbReference type="Proteomes" id="UP000198716">
    <property type="component" value="Unassembled WGS sequence"/>
</dbReference>
<keyword evidence="5 8" id="KW-1133">Transmembrane helix</keyword>
<dbReference type="GO" id="GO:0006508">
    <property type="term" value="P:proteolysis"/>
    <property type="evidence" value="ECO:0007669"/>
    <property type="project" value="UniProtKB-KW"/>
</dbReference>
<keyword evidence="10" id="KW-0645">Protease</keyword>
<protein>
    <submittedName>
        <fullName evidence="10">Membrane associated serine protease, rhomboid family</fullName>
    </submittedName>
</protein>
<evidence type="ECO:0000256" key="5">
    <source>
        <dbReference type="ARBA" id="ARBA00022989"/>
    </source>
</evidence>
<dbReference type="InterPro" id="IPR050925">
    <property type="entry name" value="Rhomboid_protease_S54"/>
</dbReference>
<dbReference type="PANTHER" id="PTHR43731">
    <property type="entry name" value="RHOMBOID PROTEASE"/>
    <property type="match status" value="1"/>
</dbReference>
<keyword evidence="11" id="KW-1185">Reference proteome</keyword>
<evidence type="ECO:0000256" key="1">
    <source>
        <dbReference type="ARBA" id="ARBA00004141"/>
    </source>
</evidence>
<comment type="similarity">
    <text evidence="2">Belongs to the peptidase S54 family.</text>
</comment>
<evidence type="ECO:0000256" key="4">
    <source>
        <dbReference type="ARBA" id="ARBA00022801"/>
    </source>
</evidence>
<dbReference type="GO" id="GO:0016020">
    <property type="term" value="C:membrane"/>
    <property type="evidence" value="ECO:0007669"/>
    <property type="project" value="UniProtKB-SubCell"/>
</dbReference>
<dbReference type="Pfam" id="PF01694">
    <property type="entry name" value="Rhomboid"/>
    <property type="match status" value="1"/>
</dbReference>
<dbReference type="EMBL" id="FOMZ01000004">
    <property type="protein sequence ID" value="SFD84446.1"/>
    <property type="molecule type" value="Genomic_DNA"/>
</dbReference>
<organism evidence="10 11">
    <name type="scientific">Actinopolyspora alba</name>
    <dbReference type="NCBI Taxonomy" id="673379"/>
    <lineage>
        <taxon>Bacteria</taxon>
        <taxon>Bacillati</taxon>
        <taxon>Actinomycetota</taxon>
        <taxon>Actinomycetes</taxon>
        <taxon>Actinopolysporales</taxon>
        <taxon>Actinopolysporaceae</taxon>
        <taxon>Actinopolyspora</taxon>
        <taxon>Actinopolyspora alba group</taxon>
    </lineage>
</organism>
<dbReference type="AlphaFoldDB" id="A0A1I1VN44"/>
<evidence type="ECO:0000256" key="8">
    <source>
        <dbReference type="SAM" id="Phobius"/>
    </source>
</evidence>